<dbReference type="SUPFAM" id="SSF47769">
    <property type="entry name" value="SAM/Pointed domain"/>
    <property type="match status" value="1"/>
</dbReference>
<dbReference type="InterPro" id="IPR001660">
    <property type="entry name" value="SAM"/>
</dbReference>
<reference evidence="3 4" key="1">
    <citation type="journal article" date="2017" name="Curr. Biol.">
        <title>The Evolution of Venom by Co-option of Single-Copy Genes.</title>
        <authorList>
            <person name="Martinson E.O."/>
            <person name="Mrinalini"/>
            <person name="Kelkar Y.D."/>
            <person name="Chang C.H."/>
            <person name="Werren J.H."/>
        </authorList>
    </citation>
    <scope>NUCLEOTIDE SEQUENCE [LARGE SCALE GENOMIC DNA]</scope>
    <source>
        <strain evidence="3 4">Alberta</strain>
        <tissue evidence="3">Whole body</tissue>
    </source>
</reference>
<organism evidence="3 4">
    <name type="scientific">Trichomalopsis sarcophagae</name>
    <dbReference type="NCBI Taxonomy" id="543379"/>
    <lineage>
        <taxon>Eukaryota</taxon>
        <taxon>Metazoa</taxon>
        <taxon>Ecdysozoa</taxon>
        <taxon>Arthropoda</taxon>
        <taxon>Hexapoda</taxon>
        <taxon>Insecta</taxon>
        <taxon>Pterygota</taxon>
        <taxon>Neoptera</taxon>
        <taxon>Endopterygota</taxon>
        <taxon>Hymenoptera</taxon>
        <taxon>Apocrita</taxon>
        <taxon>Proctotrupomorpha</taxon>
        <taxon>Chalcidoidea</taxon>
        <taxon>Pteromalidae</taxon>
        <taxon>Pteromalinae</taxon>
        <taxon>Trichomalopsis</taxon>
    </lineage>
</organism>
<name>A0A232ENX0_9HYME</name>
<dbReference type="STRING" id="543379.A0A232ENX0"/>
<dbReference type="Pfam" id="PF00536">
    <property type="entry name" value="SAM_1"/>
    <property type="match status" value="1"/>
</dbReference>
<dbReference type="Gene3D" id="1.10.150.50">
    <property type="entry name" value="Transcription Factor, Ets-1"/>
    <property type="match status" value="1"/>
</dbReference>
<accession>A0A232ENX0</accession>
<evidence type="ECO:0000313" key="4">
    <source>
        <dbReference type="Proteomes" id="UP000215335"/>
    </source>
</evidence>
<evidence type="ECO:0000259" key="2">
    <source>
        <dbReference type="PROSITE" id="PS50105"/>
    </source>
</evidence>
<dbReference type="GO" id="GO:0003682">
    <property type="term" value="F:chromatin binding"/>
    <property type="evidence" value="ECO:0007669"/>
    <property type="project" value="TreeGrafter"/>
</dbReference>
<comment type="caution">
    <text evidence="3">The sequence shown here is derived from an EMBL/GenBank/DDBJ whole genome shotgun (WGS) entry which is preliminary data.</text>
</comment>
<feature type="region of interest" description="Disordered" evidence="1">
    <location>
        <begin position="246"/>
        <end position="283"/>
    </location>
</feature>
<dbReference type="PROSITE" id="PS50105">
    <property type="entry name" value="SAM_DOMAIN"/>
    <property type="match status" value="1"/>
</dbReference>
<dbReference type="GO" id="GO:0045892">
    <property type="term" value="P:negative regulation of DNA-templated transcription"/>
    <property type="evidence" value="ECO:0007669"/>
    <property type="project" value="TreeGrafter"/>
</dbReference>
<dbReference type="Gene3D" id="3.30.60.160">
    <property type="match status" value="1"/>
</dbReference>
<dbReference type="PANTHER" id="PTHR12247:SF138">
    <property type="entry name" value="POLYHOMEOTIC DISTAL, ISOFORM A-RELATED"/>
    <property type="match status" value="1"/>
</dbReference>
<sequence length="471" mass="50672">MAVQQSPQQQQNMVLGGERPIMPVVSINPALIGNQIVGGAHQLQALPIVGQPTDQLQVAAAAAAAQQQMQHQLQQQQQTQQAAPSEQAPSMPMLVTSPERAGSGQVELQMMQQPPGPPGTPLAAAIEDAAKLGTPSKKDATEDSNTDTSNANDVDQRNNAKDENHDSSIKPEDKAMNNPLINLANAVNSITNGNIGEETTVLESLPTTVSSKQVPPKAMVKPQVLTHVIEGFVIQEASEPFAVNRSSLNGSMNQEANNISRNNSADKENHEEPPNKRKKNVNYNIDGDGVQGGKCEACGNTLDETNVKLKKDKRFCSTICAKSFIVIINIGPLISSRKKKEFREGNDKQWNDMEVDAKNDNDAIKKNGEDKSLANLANNAAIEDSLPKVNPVKWTVNEVCDFIRNLPGCSDYAEDFAIQEIDGQALMLLKEDHLMSAMSIKLGPALKIVAKIDSMRMDSTTGPTPVAGGPV</sequence>
<feature type="region of interest" description="Disordered" evidence="1">
    <location>
        <begin position="134"/>
        <end position="175"/>
    </location>
</feature>
<feature type="domain" description="SAM" evidence="2">
    <location>
        <begin position="394"/>
        <end position="458"/>
    </location>
</feature>
<dbReference type="InterPro" id="IPR013761">
    <property type="entry name" value="SAM/pointed_sf"/>
</dbReference>
<dbReference type="EMBL" id="NNAY01003072">
    <property type="protein sequence ID" value="OXU20022.1"/>
    <property type="molecule type" value="Genomic_DNA"/>
</dbReference>
<dbReference type="PANTHER" id="PTHR12247">
    <property type="entry name" value="POLYCOMB GROUP PROTEIN"/>
    <property type="match status" value="1"/>
</dbReference>
<proteinExistence type="predicted"/>
<dbReference type="GO" id="GO:0042393">
    <property type="term" value="F:histone binding"/>
    <property type="evidence" value="ECO:0007669"/>
    <property type="project" value="TreeGrafter"/>
</dbReference>
<keyword evidence="4" id="KW-1185">Reference proteome</keyword>
<dbReference type="SMART" id="SM00454">
    <property type="entry name" value="SAM"/>
    <property type="match status" value="1"/>
</dbReference>
<dbReference type="AlphaFoldDB" id="A0A232ENX0"/>
<feature type="compositionally biased region" description="Basic and acidic residues" evidence="1">
    <location>
        <begin position="264"/>
        <end position="275"/>
    </location>
</feature>
<dbReference type="Proteomes" id="UP000215335">
    <property type="component" value="Unassembled WGS sequence"/>
</dbReference>
<feature type="region of interest" description="Disordered" evidence="1">
    <location>
        <begin position="71"/>
        <end position="104"/>
    </location>
</feature>
<feature type="compositionally biased region" description="Polar residues" evidence="1">
    <location>
        <begin position="246"/>
        <end position="263"/>
    </location>
</feature>
<gene>
    <name evidence="3" type="ORF">TSAR_004280</name>
</gene>
<dbReference type="InterPro" id="IPR050548">
    <property type="entry name" value="PcG_chromatin_remod_factors"/>
</dbReference>
<protein>
    <recommendedName>
        <fullName evidence="2">SAM domain-containing protein</fullName>
    </recommendedName>
</protein>
<evidence type="ECO:0000313" key="3">
    <source>
        <dbReference type="EMBL" id="OXU20022.1"/>
    </source>
</evidence>
<feature type="compositionally biased region" description="Basic and acidic residues" evidence="1">
    <location>
        <begin position="154"/>
        <end position="175"/>
    </location>
</feature>
<dbReference type="GO" id="GO:0035102">
    <property type="term" value="C:PRC1 complex"/>
    <property type="evidence" value="ECO:0007669"/>
    <property type="project" value="TreeGrafter"/>
</dbReference>
<feature type="compositionally biased region" description="Low complexity" evidence="1">
    <location>
        <begin position="71"/>
        <end position="88"/>
    </location>
</feature>
<dbReference type="InterPro" id="IPR038603">
    <property type="entry name" value="Znf_FCS_sf"/>
</dbReference>
<dbReference type="CDD" id="cd09577">
    <property type="entry name" value="SAM_Ph1_2_3"/>
    <property type="match status" value="1"/>
</dbReference>
<evidence type="ECO:0000256" key="1">
    <source>
        <dbReference type="SAM" id="MobiDB-lite"/>
    </source>
</evidence>
<dbReference type="OrthoDB" id="2390104at2759"/>